<dbReference type="Gene3D" id="3.40.50.300">
    <property type="entry name" value="P-loop containing nucleotide triphosphate hydrolases"/>
    <property type="match status" value="2"/>
</dbReference>
<dbReference type="InterPro" id="IPR027417">
    <property type="entry name" value="P-loop_NTPase"/>
</dbReference>
<name>A0A850DN63_9MICO</name>
<dbReference type="EMBL" id="JABMCG010000062">
    <property type="protein sequence ID" value="NUU26867.1"/>
    <property type="molecule type" value="Genomic_DNA"/>
</dbReference>
<feature type="region of interest" description="Disordered" evidence="1">
    <location>
        <begin position="828"/>
        <end position="852"/>
    </location>
</feature>
<proteinExistence type="predicted"/>
<dbReference type="RefSeq" id="WP_175325033.1">
    <property type="nucleotide sequence ID" value="NZ_JABMCG010000062.1"/>
</dbReference>
<dbReference type="Proteomes" id="UP000539146">
    <property type="component" value="Unassembled WGS sequence"/>
</dbReference>
<dbReference type="SUPFAM" id="SSF52540">
    <property type="entry name" value="P-loop containing nucleoside triphosphate hydrolases"/>
    <property type="match status" value="1"/>
</dbReference>
<organism evidence="2 3">
    <name type="scientific">Curtobacterium citreum</name>
    <dbReference type="NCBI Taxonomy" id="2036"/>
    <lineage>
        <taxon>Bacteria</taxon>
        <taxon>Bacillati</taxon>
        <taxon>Actinomycetota</taxon>
        <taxon>Actinomycetes</taxon>
        <taxon>Micrococcales</taxon>
        <taxon>Microbacteriaceae</taxon>
        <taxon>Curtobacterium</taxon>
    </lineage>
</organism>
<dbReference type="Pfam" id="PF12846">
    <property type="entry name" value="AAA_10"/>
    <property type="match status" value="1"/>
</dbReference>
<dbReference type="AlphaFoldDB" id="A0A850DN63"/>
<feature type="compositionally biased region" description="Polar residues" evidence="1">
    <location>
        <begin position="831"/>
        <end position="840"/>
    </location>
</feature>
<comment type="caution">
    <text evidence="2">The sequence shown here is derived from an EMBL/GenBank/DDBJ whole genome shotgun (WGS) entry which is preliminary data.</text>
</comment>
<protein>
    <recommendedName>
        <fullName evidence="4">AAA domain-containing protein</fullName>
    </recommendedName>
</protein>
<evidence type="ECO:0000313" key="2">
    <source>
        <dbReference type="EMBL" id="NUU26867.1"/>
    </source>
</evidence>
<gene>
    <name evidence="2" type="ORF">HP467_01895</name>
</gene>
<evidence type="ECO:0008006" key="4">
    <source>
        <dbReference type="Google" id="ProtNLM"/>
    </source>
</evidence>
<sequence length="864" mass="92858">MVKAIDYTRRLLGMGKGRAAPAPVYDAIADGLIVTTTEATAWFEIEPSNTDLFSDAEIDFEVQSIVAQVSKPLAGRQCHLKVVWSATTGDQYAESVEGRYSAGDWQRWVNDRADAIDRLDLPERHVFLGVVLETRAKRASSHVETGAGAAFGFAERRVGEKELAGYLRQGHALGRQLRQSKLTVRAASAESLSWLLGRSQFRRGGAVPSQGTIEGAALAQLTRGRVVPYPDHLRMYDGHGEVIAYQAVLPVTDFPGEIDVADSRSQWLRAISDITRPSDEGEDVPVIVEASVRFEVLSSKAARKMVNNAHELTKEQRRSASQGIAGDAGSAIEESELITDGLLQEMRGDGVVIVRSHPRLVVTEGSYDDLMSTVDAVVGYYSDAGMDVSTGEDEQRDLFLESLPGDRVRVDDLEHIQDGPGFFGSLFWGGSALPQPGGALGQITGSTPSLFRFNLVRFAEDKQSTTVGIIGRSGKGKSTALELMCLDAGFQNAWVTLIDPKGDLGGIVTLAKEYGLPTNLLTLDGSQQSGALDLFQSMPVDEAAAEVSNQLQLLAPQTLRAYADQVLLSYTQGMVVESQRTGVQPSAYRVIEALLAGSDDSARQLGKALDATAHSPIGKLIVGPVERGMESVLTTTPGIWNIQLPQTTNPPANQPVSEWDWKQRVGVALQRSVLTHSLHVTSSRQMTGMRKVVAMPEAHRILAMRDGGDFLDQSARMGRANNTHLVLDSQDATGIAAHEGLVEQLVAVLGFQLQSAAQQDALGAMLRLPMDDTGLDATRSLIGGLSLSSMAGGDIKGDALAWVADSGTGTTRVQIELPNDHVMQLLDTTPGLDSSSTEPTEPTLDVEPDDLGPVDEFAMQTEVV</sequence>
<evidence type="ECO:0000256" key="1">
    <source>
        <dbReference type="SAM" id="MobiDB-lite"/>
    </source>
</evidence>
<reference evidence="2 3" key="1">
    <citation type="submission" date="2020-05" db="EMBL/GenBank/DDBJ databases">
        <title>Genome Sequencing of Type Strains.</title>
        <authorList>
            <person name="Lemaire J.F."/>
            <person name="Inderbitzin P."/>
            <person name="Gregorio O.A."/>
            <person name="Collins S.B."/>
            <person name="Wespe N."/>
            <person name="Knight-Connoni V."/>
        </authorList>
    </citation>
    <scope>NUCLEOTIDE SEQUENCE [LARGE SCALE GENOMIC DNA]</scope>
    <source>
        <strain evidence="2 3">DSM 20512</strain>
    </source>
</reference>
<evidence type="ECO:0000313" key="3">
    <source>
        <dbReference type="Proteomes" id="UP000539146"/>
    </source>
</evidence>
<accession>A0A850DN63</accession>